<feature type="transmembrane region" description="Helical" evidence="9">
    <location>
        <begin position="186"/>
        <end position="211"/>
    </location>
</feature>
<keyword evidence="3 9" id="KW-0813">Transport</keyword>
<dbReference type="PROSITE" id="PS50928">
    <property type="entry name" value="ABC_TM1"/>
    <property type="match status" value="1"/>
</dbReference>
<proteinExistence type="inferred from homology"/>
<dbReference type="InterPro" id="IPR035906">
    <property type="entry name" value="MetI-like_sf"/>
</dbReference>
<feature type="transmembrane region" description="Helical" evidence="9">
    <location>
        <begin position="89"/>
        <end position="114"/>
    </location>
</feature>
<dbReference type="GO" id="GO:0005886">
    <property type="term" value="C:plasma membrane"/>
    <property type="evidence" value="ECO:0007669"/>
    <property type="project" value="UniProtKB-SubCell"/>
</dbReference>
<keyword evidence="6" id="KW-0764">Sulfate transport</keyword>
<organism evidence="11 12">
    <name type="scientific">Heliomicrobium gestii</name>
    <name type="common">Heliobacterium gestii</name>
    <dbReference type="NCBI Taxonomy" id="2699"/>
    <lineage>
        <taxon>Bacteria</taxon>
        <taxon>Bacillati</taxon>
        <taxon>Bacillota</taxon>
        <taxon>Clostridia</taxon>
        <taxon>Eubacteriales</taxon>
        <taxon>Heliobacteriaceae</taxon>
        <taxon>Heliomicrobium</taxon>
    </lineage>
</organism>
<evidence type="ECO:0000313" key="12">
    <source>
        <dbReference type="Proteomes" id="UP000471031"/>
    </source>
</evidence>
<dbReference type="InterPro" id="IPR005667">
    <property type="entry name" value="Sulph_transpt2"/>
</dbReference>
<evidence type="ECO:0000256" key="7">
    <source>
        <dbReference type="ARBA" id="ARBA00023136"/>
    </source>
</evidence>
<comment type="subunit">
    <text evidence="2">The complex is composed of two ATP-binding proteins (CysA), two transmembrane proteins (CysT and CysW) and a solute-binding protein (CysP).</text>
</comment>
<feature type="transmembrane region" description="Helical" evidence="9">
    <location>
        <begin position="12"/>
        <end position="32"/>
    </location>
</feature>
<evidence type="ECO:0000256" key="5">
    <source>
        <dbReference type="ARBA" id="ARBA00022989"/>
    </source>
</evidence>
<keyword evidence="5 9" id="KW-1133">Transmembrane helix</keyword>
<evidence type="ECO:0000256" key="9">
    <source>
        <dbReference type="RuleBase" id="RU363032"/>
    </source>
</evidence>
<evidence type="ECO:0000256" key="1">
    <source>
        <dbReference type="ARBA" id="ARBA00004141"/>
    </source>
</evidence>
<dbReference type="CDD" id="cd06261">
    <property type="entry name" value="TM_PBP2"/>
    <property type="match status" value="1"/>
</dbReference>
<feature type="transmembrane region" description="Helical" evidence="9">
    <location>
        <begin position="231"/>
        <end position="252"/>
    </location>
</feature>
<evidence type="ECO:0000256" key="8">
    <source>
        <dbReference type="ARBA" id="ARBA00025323"/>
    </source>
</evidence>
<keyword evidence="7 9" id="KW-0472">Membrane</keyword>
<dbReference type="OrthoDB" id="9795403at2"/>
<dbReference type="GO" id="GO:0015419">
    <property type="term" value="F:ABC-type sulfate transporter activity"/>
    <property type="evidence" value="ECO:0007669"/>
    <property type="project" value="InterPro"/>
</dbReference>
<dbReference type="Proteomes" id="UP000471031">
    <property type="component" value="Unassembled WGS sequence"/>
</dbReference>
<feature type="transmembrane region" description="Helical" evidence="9">
    <location>
        <begin position="52"/>
        <end position="77"/>
    </location>
</feature>
<evidence type="ECO:0000259" key="10">
    <source>
        <dbReference type="PROSITE" id="PS50928"/>
    </source>
</evidence>
<reference evidence="11 12" key="1">
    <citation type="submission" date="2020-01" db="EMBL/GenBank/DDBJ databases">
        <title>Whole genome sequence of Heliobacterium gestii DSM 11169.</title>
        <authorList>
            <person name="Kyndt J.A."/>
            <person name="Meyer T.E."/>
        </authorList>
    </citation>
    <scope>NUCLEOTIDE SEQUENCE [LARGE SCALE GENOMIC DNA]</scope>
    <source>
        <strain evidence="11 12">DSM 11169</strain>
    </source>
</reference>
<gene>
    <name evidence="11" type="ORF">GTO89_02075</name>
</gene>
<keyword evidence="4 9" id="KW-0812">Transmembrane</keyword>
<feature type="transmembrane region" description="Helical" evidence="9">
    <location>
        <begin position="134"/>
        <end position="155"/>
    </location>
</feature>
<comment type="similarity">
    <text evidence="9">Belongs to the binding-protein-dependent transport system permease family.</text>
</comment>
<dbReference type="PANTHER" id="PTHR30406">
    <property type="entry name" value="SULFATE TRANSPORT SYSTEM PERMEASE PROTEIN"/>
    <property type="match status" value="1"/>
</dbReference>
<keyword evidence="12" id="KW-1185">Reference proteome</keyword>
<sequence length="262" mass="27934">MKEAGAMERSFRLIFVLMTGFMAAVFGVLLLYGQPGQFREVIANPEFQFAALFTLGTTVLATVAAVLAAIPCGFVLARHSFPGKALLDTLLDLPIVLPPLVSGVALLILFGPVLGNGLSRLGQDVVFTARGVVIAQWFIATPFAIKTFSQAFAAIDPRYEKVARTLGHTSWQTFYRVTLPMARKGILGGVAMTWARTLGEFGATAMLAGVTRMKTETLSAAVYLSVSVGDLPFALTTATVLWLAALTVLVIFRGVTGAGMRT</sequence>
<dbReference type="PANTHER" id="PTHR30406:SF8">
    <property type="entry name" value="SULFATE TRANSPORT SYSTEM PERMEASE PROTEIN CYST"/>
    <property type="match status" value="1"/>
</dbReference>
<evidence type="ECO:0000256" key="3">
    <source>
        <dbReference type="ARBA" id="ARBA00022448"/>
    </source>
</evidence>
<comment type="subcellular location">
    <subcellularLocation>
        <location evidence="9">Cell membrane</location>
        <topology evidence="9">Multi-pass membrane protein</topology>
    </subcellularLocation>
    <subcellularLocation>
        <location evidence="1">Membrane</location>
        <topology evidence="1">Multi-pass membrane protein</topology>
    </subcellularLocation>
</comment>
<comment type="caution">
    <text evidence="11">The sequence shown here is derived from an EMBL/GenBank/DDBJ whole genome shotgun (WGS) entry which is preliminary data.</text>
</comment>
<evidence type="ECO:0000313" key="11">
    <source>
        <dbReference type="EMBL" id="MZP41818.1"/>
    </source>
</evidence>
<dbReference type="InterPro" id="IPR006469">
    <property type="entry name" value="NifC_ABC_porter"/>
</dbReference>
<dbReference type="NCBIfam" id="TIGR01581">
    <property type="entry name" value="Mo_ABC_porter"/>
    <property type="match status" value="1"/>
</dbReference>
<name>A0A845L6H6_HELGE</name>
<evidence type="ECO:0000256" key="6">
    <source>
        <dbReference type="ARBA" id="ARBA00023032"/>
    </source>
</evidence>
<evidence type="ECO:0000256" key="4">
    <source>
        <dbReference type="ARBA" id="ARBA00022692"/>
    </source>
</evidence>
<dbReference type="EMBL" id="WXEX01000002">
    <property type="protein sequence ID" value="MZP41818.1"/>
    <property type="molecule type" value="Genomic_DNA"/>
</dbReference>
<protein>
    <submittedName>
        <fullName evidence="11">ABC transporter permease subunit</fullName>
    </submittedName>
</protein>
<feature type="domain" description="ABC transmembrane type-1" evidence="10">
    <location>
        <begin position="51"/>
        <end position="252"/>
    </location>
</feature>
<dbReference type="InterPro" id="IPR000515">
    <property type="entry name" value="MetI-like"/>
</dbReference>
<accession>A0A845L6H6</accession>
<comment type="function">
    <text evidence="8">Part of the ABC transporter complex CysAWTP (TC 3.A.1.6.1) involved in sulfate/thiosulfate import. Probably responsible for the translocation of the substrate across the membrane.</text>
</comment>
<dbReference type="AlphaFoldDB" id="A0A845L6H6"/>
<dbReference type="Pfam" id="PF00528">
    <property type="entry name" value="BPD_transp_1"/>
    <property type="match status" value="1"/>
</dbReference>
<dbReference type="SUPFAM" id="SSF161098">
    <property type="entry name" value="MetI-like"/>
    <property type="match status" value="1"/>
</dbReference>
<evidence type="ECO:0000256" key="2">
    <source>
        <dbReference type="ARBA" id="ARBA00011779"/>
    </source>
</evidence>
<dbReference type="Gene3D" id="1.10.3720.10">
    <property type="entry name" value="MetI-like"/>
    <property type="match status" value="1"/>
</dbReference>